<reference evidence="2" key="1">
    <citation type="submission" date="2023-11" db="EMBL/GenBank/DDBJ databases">
        <authorList>
            <person name="Alioto T."/>
            <person name="Alioto T."/>
            <person name="Gomez Garrido J."/>
        </authorList>
    </citation>
    <scope>NUCLEOTIDE SEQUENCE</scope>
</reference>
<accession>A0AAI9EBV1</accession>
<sequence length="381" mass="41660">MRSALLLTVFVAFDHALLARVGRPQHSVGFDFSLDYAVASIHFSNHTFVDVATVQGGAEYRQAMRTFMSTVANETKALPFLQSSHGFIQQQLPAWLQPIVGEVCNHLPPSWFRDLHLTDTARAFAPMLHTLKTAVESYLVMVDCLHTISISLPRSISPQLHVSLQAAASSLSLSLLEPSLSRLPAGVHAAVGYGVAAKCRNFPTDDWDEARLMLAIDYSRAALTATLIHEDMPLYRTLRTFHSETLGGAALDRTCSSPDHIELDCTAGLRAALTNITQLPVLEDEDAKEMAFIQTIVIYGESASDLRLNSVLRDVLSRGDDDDNDDGGHAMRFIVDGGQSSNPVSPLYAAARGVAEVGWLVLDEPPPDGCNCNDFTRRRKC</sequence>
<evidence type="ECO:0000313" key="3">
    <source>
        <dbReference type="Proteomes" id="UP001296104"/>
    </source>
</evidence>
<dbReference type="EMBL" id="CAVMBE010000038">
    <property type="protein sequence ID" value="CAK4030563.1"/>
    <property type="molecule type" value="Genomic_DNA"/>
</dbReference>
<feature type="signal peptide" evidence="1">
    <location>
        <begin position="1"/>
        <end position="19"/>
    </location>
</feature>
<comment type="caution">
    <text evidence="2">The sequence shown here is derived from an EMBL/GenBank/DDBJ whole genome shotgun (WGS) entry which is preliminary data.</text>
</comment>
<keyword evidence="3" id="KW-1185">Reference proteome</keyword>
<organism evidence="2 3">
    <name type="scientific">Lecanosticta acicola</name>
    <dbReference type="NCBI Taxonomy" id="111012"/>
    <lineage>
        <taxon>Eukaryota</taxon>
        <taxon>Fungi</taxon>
        <taxon>Dikarya</taxon>
        <taxon>Ascomycota</taxon>
        <taxon>Pezizomycotina</taxon>
        <taxon>Dothideomycetes</taxon>
        <taxon>Dothideomycetidae</taxon>
        <taxon>Mycosphaerellales</taxon>
        <taxon>Mycosphaerellaceae</taxon>
        <taxon>Lecanosticta</taxon>
    </lineage>
</organism>
<dbReference type="AlphaFoldDB" id="A0AAI9EBV1"/>
<keyword evidence="1" id="KW-0732">Signal</keyword>
<evidence type="ECO:0000313" key="2">
    <source>
        <dbReference type="EMBL" id="CAK4030563.1"/>
    </source>
</evidence>
<name>A0AAI9EBV1_9PEZI</name>
<gene>
    <name evidence="2" type="ORF">LECACI_7A005721</name>
</gene>
<feature type="chain" id="PRO_5042560865" evidence="1">
    <location>
        <begin position="20"/>
        <end position="381"/>
    </location>
</feature>
<evidence type="ECO:0000256" key="1">
    <source>
        <dbReference type="SAM" id="SignalP"/>
    </source>
</evidence>
<dbReference type="Proteomes" id="UP001296104">
    <property type="component" value="Unassembled WGS sequence"/>
</dbReference>
<protein>
    <submittedName>
        <fullName evidence="2">Uncharacterized protein</fullName>
    </submittedName>
</protein>
<proteinExistence type="predicted"/>